<dbReference type="EMBL" id="JYDH01001746">
    <property type="protein sequence ID" value="KRY24415.1"/>
    <property type="molecule type" value="Genomic_DNA"/>
</dbReference>
<evidence type="ECO:0000313" key="2">
    <source>
        <dbReference type="Proteomes" id="UP000054776"/>
    </source>
</evidence>
<evidence type="ECO:0000313" key="1">
    <source>
        <dbReference type="EMBL" id="KRY24415.1"/>
    </source>
</evidence>
<dbReference type="InParanoid" id="A0A0V1AHV1"/>
<proteinExistence type="predicted"/>
<name>A0A0V1AHV1_TRISP</name>
<accession>A0A0V1AHV1</accession>
<protein>
    <submittedName>
        <fullName evidence="1">Uncharacterized protein</fullName>
    </submittedName>
</protein>
<keyword evidence="2" id="KW-1185">Reference proteome</keyword>
<reference evidence="1 2" key="1">
    <citation type="submission" date="2015-01" db="EMBL/GenBank/DDBJ databases">
        <title>Evolution of Trichinella species and genotypes.</title>
        <authorList>
            <person name="Korhonen P.K."/>
            <person name="Edoardo P."/>
            <person name="Giuseppe L.R."/>
            <person name="Gasser R.B."/>
        </authorList>
    </citation>
    <scope>NUCLEOTIDE SEQUENCE [LARGE SCALE GENOMIC DNA]</scope>
    <source>
        <strain evidence="1">ISS3</strain>
    </source>
</reference>
<gene>
    <name evidence="1" type="ORF">T01_3892</name>
</gene>
<dbReference type="AlphaFoldDB" id="A0A0V1AHV1"/>
<dbReference type="Proteomes" id="UP000054776">
    <property type="component" value="Unassembled WGS sequence"/>
</dbReference>
<comment type="caution">
    <text evidence="1">The sequence shown here is derived from an EMBL/GenBank/DDBJ whole genome shotgun (WGS) entry which is preliminary data.</text>
</comment>
<sequence>MANFQFFSCITKEEKTDRNKKSDCKFSNVLVKKKEEA</sequence>
<organism evidence="1 2">
    <name type="scientific">Trichinella spiralis</name>
    <name type="common">Trichina worm</name>
    <dbReference type="NCBI Taxonomy" id="6334"/>
    <lineage>
        <taxon>Eukaryota</taxon>
        <taxon>Metazoa</taxon>
        <taxon>Ecdysozoa</taxon>
        <taxon>Nematoda</taxon>
        <taxon>Enoplea</taxon>
        <taxon>Dorylaimia</taxon>
        <taxon>Trichinellida</taxon>
        <taxon>Trichinellidae</taxon>
        <taxon>Trichinella</taxon>
    </lineage>
</organism>